<accession>A0A117YID8</accession>
<name>A0A117YID8_9BURK</name>
<dbReference type="Proteomes" id="UP000065521">
    <property type="component" value="Unassembled WGS sequence"/>
</dbReference>
<comment type="caution">
    <text evidence="1">The sequence shown here is derived from an EMBL/GenBank/DDBJ whole genome shotgun (WGS) entry which is preliminary data.</text>
</comment>
<dbReference type="CDD" id="cd06558">
    <property type="entry name" value="crotonase-like"/>
    <property type="match status" value="1"/>
</dbReference>
<dbReference type="AlphaFoldDB" id="A0A117YID8"/>
<dbReference type="Gene3D" id="3.90.226.10">
    <property type="entry name" value="2-enoyl-CoA Hydratase, Chain A, domain 1"/>
    <property type="match status" value="1"/>
</dbReference>
<dbReference type="EMBL" id="LOTN01000038">
    <property type="protein sequence ID" value="KUZ87967.1"/>
    <property type="molecule type" value="Genomic_DNA"/>
</dbReference>
<dbReference type="InterPro" id="IPR001753">
    <property type="entry name" value="Enoyl-CoA_hydra/iso"/>
</dbReference>
<dbReference type="GO" id="GO:0003824">
    <property type="term" value="F:catalytic activity"/>
    <property type="evidence" value="ECO:0007669"/>
    <property type="project" value="UniProtKB-ARBA"/>
</dbReference>
<dbReference type="SUPFAM" id="SSF52096">
    <property type="entry name" value="ClpP/crotonase"/>
    <property type="match status" value="1"/>
</dbReference>
<dbReference type="InterPro" id="IPR029045">
    <property type="entry name" value="ClpP/crotonase-like_dom_sf"/>
</dbReference>
<dbReference type="PANTHER" id="PTHR11941:SF54">
    <property type="entry name" value="ENOYL-COA HYDRATASE, MITOCHONDRIAL"/>
    <property type="match status" value="1"/>
</dbReference>
<proteinExistence type="predicted"/>
<organism evidence="1 2">
    <name type="scientific">Burkholderia ubonensis</name>
    <dbReference type="NCBI Taxonomy" id="101571"/>
    <lineage>
        <taxon>Bacteria</taxon>
        <taxon>Pseudomonadati</taxon>
        <taxon>Pseudomonadota</taxon>
        <taxon>Betaproteobacteria</taxon>
        <taxon>Burkholderiales</taxon>
        <taxon>Burkholderiaceae</taxon>
        <taxon>Burkholderia</taxon>
        <taxon>Burkholderia cepacia complex</taxon>
    </lineage>
</organism>
<protein>
    <submittedName>
        <fullName evidence="1">Enoyl-CoA hydratase</fullName>
    </submittedName>
</protein>
<dbReference type="Pfam" id="PF00378">
    <property type="entry name" value="ECH_1"/>
    <property type="match status" value="1"/>
</dbReference>
<dbReference type="GO" id="GO:0006635">
    <property type="term" value="P:fatty acid beta-oxidation"/>
    <property type="evidence" value="ECO:0007669"/>
    <property type="project" value="TreeGrafter"/>
</dbReference>
<gene>
    <name evidence="1" type="ORF">WI38_19955</name>
</gene>
<evidence type="ECO:0000313" key="1">
    <source>
        <dbReference type="EMBL" id="KUZ87967.1"/>
    </source>
</evidence>
<sequence length="276" mass="29871">MTYQTLNTRRDGRTLFVDFNNPPLNLINAQMIGELFDLAGSLAFDRETAVVVFGSANPEFFVAHFDLNDLLRLSNDPTAPRSRYDDINVMQALATAWQILPQVTIGVVDGICRGAGLEFLLALDMRFSTPKSKFCLPEASGGILPAGGGTTRLAMLIGPARAREVILSSRDFTGDEAAAYGFVNRSLARDDLNAYVNTLVHDVAKRPAGTVAAVDEVIKSVFGSAVDAQFAGFASENAAFMKLVDIPAVREGLERMAQLQDVEYERDLPAHLAAAK</sequence>
<reference evidence="1 2" key="1">
    <citation type="submission" date="2015-11" db="EMBL/GenBank/DDBJ databases">
        <title>Expanding the genomic diversity of Burkholderia species for the development of highly accurate diagnostics.</title>
        <authorList>
            <person name="Sahl J."/>
            <person name="Keim P."/>
            <person name="Wagner D."/>
        </authorList>
    </citation>
    <scope>NUCLEOTIDE SEQUENCE [LARGE SCALE GENOMIC DNA]</scope>
    <source>
        <strain evidence="1 2">RF32-BP4</strain>
    </source>
</reference>
<dbReference type="RefSeq" id="WP_059634758.1">
    <property type="nucleotide sequence ID" value="NZ_LOTK01000041.1"/>
</dbReference>
<dbReference type="PANTHER" id="PTHR11941">
    <property type="entry name" value="ENOYL-COA HYDRATASE-RELATED"/>
    <property type="match status" value="1"/>
</dbReference>
<evidence type="ECO:0000313" key="2">
    <source>
        <dbReference type="Proteomes" id="UP000065521"/>
    </source>
</evidence>